<evidence type="ECO:0000256" key="1">
    <source>
        <dbReference type="SAM" id="SignalP"/>
    </source>
</evidence>
<reference evidence="2 3" key="1">
    <citation type="submission" date="2019-09" db="EMBL/GenBank/DDBJ databases">
        <authorList>
            <person name="Kritzky A."/>
            <person name="Schelkanova E.Y."/>
            <person name="Alkhova Z.V."/>
            <person name="Smirnova N.I."/>
        </authorList>
    </citation>
    <scope>NUCLEOTIDE SEQUENCE [LARGE SCALE GENOMIC DNA]</scope>
    <source>
        <strain evidence="2 3">M1526</strain>
    </source>
</reference>
<evidence type="ECO:0000313" key="3">
    <source>
        <dbReference type="Proteomes" id="UP000323225"/>
    </source>
</evidence>
<organism evidence="2 3">
    <name type="scientific">Vibrio cholerae</name>
    <dbReference type="NCBI Taxonomy" id="666"/>
    <lineage>
        <taxon>Bacteria</taxon>
        <taxon>Pseudomonadati</taxon>
        <taxon>Pseudomonadota</taxon>
        <taxon>Gammaproteobacteria</taxon>
        <taxon>Vibrionales</taxon>
        <taxon>Vibrionaceae</taxon>
        <taxon>Vibrio</taxon>
    </lineage>
</organism>
<dbReference type="AlphaFoldDB" id="A0A5B1C561"/>
<name>A0A5B1C561_VIBCL</name>
<accession>A0A5B1C561</accession>
<feature type="signal peptide" evidence="1">
    <location>
        <begin position="1"/>
        <end position="21"/>
    </location>
</feature>
<comment type="caution">
    <text evidence="2">The sequence shown here is derived from an EMBL/GenBank/DDBJ whole genome shotgun (WGS) entry which is preliminary data.</text>
</comment>
<protein>
    <submittedName>
        <fullName evidence="2">Uncharacterized protein</fullName>
    </submittedName>
</protein>
<feature type="chain" id="PRO_5030974151" evidence="1">
    <location>
        <begin position="22"/>
        <end position="212"/>
    </location>
</feature>
<keyword evidence="1" id="KW-0732">Signal</keyword>
<proteinExistence type="predicted"/>
<dbReference type="Proteomes" id="UP000323225">
    <property type="component" value="Unassembled WGS sequence"/>
</dbReference>
<evidence type="ECO:0000313" key="2">
    <source>
        <dbReference type="EMBL" id="KAA1255262.1"/>
    </source>
</evidence>
<dbReference type="EMBL" id="VUAA01000007">
    <property type="protein sequence ID" value="KAA1255262.1"/>
    <property type="molecule type" value="Genomic_DNA"/>
</dbReference>
<sequence>MFKKIMLPGILTALLASPAMAYSTQKVSLQKDSYGYVDVKLYVSICDTYKNVGYSREFGSVSDYDGPYPELGQFSAELDKVSRIGSGNRAFIDETMRKSHEFQYNTYRALAQFKVQIQRYEKLVGQYESTYQMQNEMHEENRAKLIKQKEYNTQKTISDIKTQLSKVPYSGRDQVHEMSDWDDYQECKLWWNYEMQNQGRIDYNRKPIYRTK</sequence>
<gene>
    <name evidence="2" type="ORF">F0M16_08580</name>
</gene>